<keyword evidence="5" id="KW-0028">Amino-acid biosynthesis</keyword>
<dbReference type="PROSITE" id="PS00521">
    <property type="entry name" value="P5CR"/>
    <property type="match status" value="1"/>
</dbReference>
<keyword evidence="8" id="KW-1185">Reference proteome</keyword>
<dbReference type="SUPFAM" id="SSF51735">
    <property type="entry name" value="NAD(P)-binding Rossmann-fold domains"/>
    <property type="match status" value="2"/>
</dbReference>
<organism evidence="8 9">
    <name type="scientific">Neodiprion lecontei</name>
    <name type="common">Redheaded pine sawfly</name>
    <dbReference type="NCBI Taxonomy" id="441921"/>
    <lineage>
        <taxon>Eukaryota</taxon>
        <taxon>Metazoa</taxon>
        <taxon>Ecdysozoa</taxon>
        <taxon>Arthropoda</taxon>
        <taxon>Hexapoda</taxon>
        <taxon>Insecta</taxon>
        <taxon>Pterygota</taxon>
        <taxon>Neoptera</taxon>
        <taxon>Endopterygota</taxon>
        <taxon>Hymenoptera</taxon>
        <taxon>Tenthredinoidea</taxon>
        <taxon>Diprionidae</taxon>
        <taxon>Diprioninae</taxon>
        <taxon>Neodiprion</taxon>
    </lineage>
</organism>
<evidence type="ECO:0000313" key="8">
    <source>
        <dbReference type="Proteomes" id="UP000829291"/>
    </source>
</evidence>
<dbReference type="RefSeq" id="XP_046595043.1">
    <property type="nucleotide sequence ID" value="XM_046739087.1"/>
</dbReference>
<dbReference type="HAMAP" id="MF_01925">
    <property type="entry name" value="P5C_reductase"/>
    <property type="match status" value="2"/>
</dbReference>
<dbReference type="Proteomes" id="UP000829291">
    <property type="component" value="Chromosome 1"/>
</dbReference>
<keyword evidence="5" id="KW-0521">NADP</keyword>
<dbReference type="Pfam" id="PF03807">
    <property type="entry name" value="F420_oxidored"/>
    <property type="match status" value="2"/>
</dbReference>
<reference evidence="9" key="1">
    <citation type="submission" date="2025-08" db="UniProtKB">
        <authorList>
            <consortium name="RefSeq"/>
        </authorList>
    </citation>
    <scope>IDENTIFICATION</scope>
    <source>
        <tissue evidence="9">Thorax and Abdomen</tissue>
    </source>
</reference>
<accession>A0ABM3G450</accession>
<protein>
    <recommendedName>
        <fullName evidence="3 5">Pyrroline-5-carboxylate reductase</fullName>
        <ecNumber evidence="3 5">1.5.1.2</ecNumber>
    </recommendedName>
</protein>
<dbReference type="PANTHER" id="PTHR11645:SF69">
    <property type="entry name" value="PYRROLINE-5-CARBOXYLATE REDUCTASE"/>
    <property type="match status" value="1"/>
</dbReference>
<proteinExistence type="inferred from homology"/>
<gene>
    <name evidence="9" type="primary">LOC107226326</name>
</gene>
<evidence type="ECO:0000313" key="9">
    <source>
        <dbReference type="RefSeq" id="XP_046595043.1"/>
    </source>
</evidence>
<keyword evidence="4 5" id="KW-0641">Proline biosynthesis</keyword>
<feature type="domain" description="Pyrroline-5-carboxylate reductase dimerisation" evidence="7">
    <location>
        <begin position="498"/>
        <end position="601"/>
    </location>
</feature>
<evidence type="ECO:0000256" key="5">
    <source>
        <dbReference type="RuleBase" id="RU003903"/>
    </source>
</evidence>
<dbReference type="Gene3D" id="1.10.3730.10">
    <property type="entry name" value="ProC C-terminal domain-like"/>
    <property type="match status" value="2"/>
</dbReference>
<evidence type="ECO:0000259" key="7">
    <source>
        <dbReference type="Pfam" id="PF14748"/>
    </source>
</evidence>
<feature type="domain" description="Pyrroline-5-carboxylate reductase catalytic N-terminal" evidence="6">
    <location>
        <begin position="12"/>
        <end position="108"/>
    </location>
</feature>
<dbReference type="InterPro" id="IPR028939">
    <property type="entry name" value="P5C_Rdtase_cat_N"/>
</dbReference>
<dbReference type="InterPro" id="IPR008927">
    <property type="entry name" value="6-PGluconate_DH-like_C_sf"/>
</dbReference>
<evidence type="ECO:0000256" key="2">
    <source>
        <dbReference type="ARBA" id="ARBA00005525"/>
    </source>
</evidence>
<dbReference type="SUPFAM" id="SSF48179">
    <property type="entry name" value="6-phosphogluconate dehydrogenase C-terminal domain-like"/>
    <property type="match status" value="2"/>
</dbReference>
<comment type="pathway">
    <text evidence="1 5">Amino-acid biosynthesis; L-proline biosynthesis; L-proline from L-glutamate 5-semialdehyde: step 1/1.</text>
</comment>
<evidence type="ECO:0000256" key="1">
    <source>
        <dbReference type="ARBA" id="ARBA00005205"/>
    </source>
</evidence>
<evidence type="ECO:0000256" key="3">
    <source>
        <dbReference type="ARBA" id="ARBA00012855"/>
    </source>
</evidence>
<dbReference type="PANTHER" id="PTHR11645">
    <property type="entry name" value="PYRROLINE-5-CARBOXYLATE REDUCTASE"/>
    <property type="match status" value="1"/>
</dbReference>
<dbReference type="Pfam" id="PF14748">
    <property type="entry name" value="P5CR_dimer"/>
    <property type="match status" value="2"/>
</dbReference>
<dbReference type="NCBIfam" id="TIGR00112">
    <property type="entry name" value="proC"/>
    <property type="match status" value="2"/>
</dbReference>
<dbReference type="Gene3D" id="3.40.50.720">
    <property type="entry name" value="NAD(P)-binding Rossmann-like Domain"/>
    <property type="match status" value="2"/>
</dbReference>
<dbReference type="GeneID" id="107226326"/>
<feature type="domain" description="Pyrroline-5-carboxylate reductase catalytic N-terminal" evidence="6">
    <location>
        <begin position="336"/>
        <end position="432"/>
    </location>
</feature>
<sequence>MAEVSQDLTSLRVGFIGGGNMASAIGAGLIRRGVLKADNVWVSGRTTRTLGFWSDLGAHATLKNGEVVENTDVIFLAMKPQMLDDALAGIAKTITKCPPSKLYVSVLVGVTLEVLQTKLERIVQQPRVIRSMPNTPMMVGEGITVYCSKGTTANDEILVNALFSHVGISESIPETLMNAVGGLSGSGPAYAYLITEALSDGAVRMGVPRPMATKFAAQVLVGAGKMILETGRHPGQLKDEVCSPAGTTIRGIHALEQGGIRGSLMNAIEAAVTRSDELSSVPKLVEFVKRYFDMMSSSLILRKVCCSCCSHALRYENANFINLSRKFSSKSTVGCIGFIGGGNIARAIGNGILKSKLVEPPSIYVAEPYEPMQKPWLDLGTKVTNENGKVVENCDIIFLSVKTTALNAAATGIKNTLSVPVRDKLFISVLAGIPLSVLKKVILPVVPEARIIRSTLNMPLLIGEGCAVFSGDSSVTEEDIASVKTIMSGLGMCNFIPELQLNAASGLVGCGPAYMYIMIEALADGAVKMGVPRDLAIKFAAQTMYGSAKMVLETGKHPGELKDQVCSPGGTSIRGLHAMEKSGVRAALMDAIEEAVKRSEEITNK</sequence>
<feature type="domain" description="Pyrroline-5-carboxylate reductase dimerisation" evidence="7">
    <location>
        <begin position="174"/>
        <end position="278"/>
    </location>
</feature>
<dbReference type="InterPro" id="IPR036291">
    <property type="entry name" value="NAD(P)-bd_dom_sf"/>
</dbReference>
<dbReference type="InterPro" id="IPR053790">
    <property type="entry name" value="P5CR-like_CS"/>
</dbReference>
<evidence type="ECO:0000259" key="6">
    <source>
        <dbReference type="Pfam" id="PF03807"/>
    </source>
</evidence>
<dbReference type="EC" id="1.5.1.2" evidence="3 5"/>
<evidence type="ECO:0000256" key="4">
    <source>
        <dbReference type="ARBA" id="ARBA00022650"/>
    </source>
</evidence>
<comment type="similarity">
    <text evidence="2 5">Belongs to the pyrroline-5-carboxylate reductase family.</text>
</comment>
<dbReference type="InterPro" id="IPR000304">
    <property type="entry name" value="Pyrroline-COOH_reductase"/>
</dbReference>
<keyword evidence="5" id="KW-0560">Oxidoreductase</keyword>
<dbReference type="InterPro" id="IPR029036">
    <property type="entry name" value="P5CR_dimer"/>
</dbReference>
<comment type="catalytic activity">
    <reaction evidence="5">
        <text>L-proline + NADP(+) = (S)-1-pyrroline-5-carboxylate + NADPH + 2 H(+)</text>
        <dbReference type="Rhea" id="RHEA:14109"/>
        <dbReference type="ChEBI" id="CHEBI:15378"/>
        <dbReference type="ChEBI" id="CHEBI:17388"/>
        <dbReference type="ChEBI" id="CHEBI:57783"/>
        <dbReference type="ChEBI" id="CHEBI:58349"/>
        <dbReference type="ChEBI" id="CHEBI:60039"/>
        <dbReference type="EC" id="1.5.1.2"/>
    </reaction>
</comment>
<name>A0ABM3G450_NEOLC</name>